<sequence>MAVAQTMHRHGSDRAGPPPWCHGAGFGDAQVAGSRAGVHDAVERVRQHLRDQGARLPRRRIDCNHDRGDEAHQTLDRGEELLVVLGQDLAGIQRAFVEPLRAPVVLVVLVVLVVSLFERVDPRGIVRRERTSAGNHVFEAHGPEG</sequence>
<protein>
    <submittedName>
        <fullName evidence="2">Uncharacterized protein</fullName>
    </submittedName>
</protein>
<accession>A0ABX9QL84</accession>
<gene>
    <name evidence="2" type="ORF">D7Y13_11590</name>
</gene>
<dbReference type="EMBL" id="RAWI01000066">
    <property type="protein sequence ID" value="RKI11056.1"/>
    <property type="molecule type" value="Genomic_DNA"/>
</dbReference>
<reference evidence="2 3" key="1">
    <citation type="submission" date="2018-09" db="EMBL/GenBank/DDBJ databases">
        <authorList>
            <person name="Livingstone P.G."/>
            <person name="Whitworth D.E."/>
        </authorList>
    </citation>
    <scope>NUCLEOTIDE SEQUENCE [LARGE SCALE GENOMIC DNA]</scope>
    <source>
        <strain evidence="2 3">CA031B</strain>
    </source>
</reference>
<evidence type="ECO:0000256" key="1">
    <source>
        <dbReference type="SAM" id="MobiDB-lite"/>
    </source>
</evidence>
<organism evidence="2 3">
    <name type="scientific">Corallococcus praedator</name>
    <dbReference type="NCBI Taxonomy" id="2316724"/>
    <lineage>
        <taxon>Bacteria</taxon>
        <taxon>Pseudomonadati</taxon>
        <taxon>Myxococcota</taxon>
        <taxon>Myxococcia</taxon>
        <taxon>Myxococcales</taxon>
        <taxon>Cystobacterineae</taxon>
        <taxon>Myxococcaceae</taxon>
        <taxon>Corallococcus</taxon>
    </lineage>
</organism>
<keyword evidence="3" id="KW-1185">Reference proteome</keyword>
<name>A0ABX9QL84_9BACT</name>
<proteinExistence type="predicted"/>
<feature type="region of interest" description="Disordered" evidence="1">
    <location>
        <begin position="1"/>
        <end position="22"/>
    </location>
</feature>
<evidence type="ECO:0000313" key="2">
    <source>
        <dbReference type="EMBL" id="RKI11056.1"/>
    </source>
</evidence>
<dbReference type="RefSeq" id="WP_120583124.1">
    <property type="nucleotide sequence ID" value="NZ_RAWI01000066.1"/>
</dbReference>
<evidence type="ECO:0000313" key="3">
    <source>
        <dbReference type="Proteomes" id="UP000278907"/>
    </source>
</evidence>
<dbReference type="Proteomes" id="UP000278907">
    <property type="component" value="Unassembled WGS sequence"/>
</dbReference>
<comment type="caution">
    <text evidence="2">The sequence shown here is derived from an EMBL/GenBank/DDBJ whole genome shotgun (WGS) entry which is preliminary data.</text>
</comment>